<dbReference type="RefSeq" id="WP_027843941.1">
    <property type="nucleotide sequence ID" value="NZ_LMTZ01000120.1"/>
</dbReference>
<accession>A0A0V7ZJJ2</accession>
<dbReference type="Proteomes" id="UP000053372">
    <property type="component" value="Unassembled WGS sequence"/>
</dbReference>
<dbReference type="PIRSF" id="PIRSF029416">
    <property type="entry name" value="UCP029416_PTP"/>
    <property type="match status" value="1"/>
</dbReference>
<dbReference type="InterPro" id="IPR016919">
    <property type="entry name" value="UCP029416_PTP"/>
</dbReference>
<dbReference type="InterPro" id="IPR036196">
    <property type="entry name" value="Ptyr_pPase_sf"/>
</dbReference>
<sequence>MKKLLFICSQNRLRSPTAEAVFSEYEGLEVESAGIDRTAEISVCSESIQWADIIFVMEKSHLRKLSHKFQPSLKNKRVICLDIKDEYEYMEPTLIDLLKKKVLPLLGTF</sequence>
<name>A0A0V7ZJJ2_9CYAN</name>
<dbReference type="InterPro" id="IPR023485">
    <property type="entry name" value="Ptyr_pPase"/>
</dbReference>
<dbReference type="OrthoDB" id="7210484at2"/>
<dbReference type="Pfam" id="PF01451">
    <property type="entry name" value="LMWPc"/>
    <property type="match status" value="1"/>
</dbReference>
<gene>
    <name evidence="2" type="ORF">BC008_17985</name>
</gene>
<protein>
    <submittedName>
        <fullName evidence="2">Phosphotyrosine protein phosphatase</fullName>
    </submittedName>
</protein>
<dbReference type="SMART" id="SM00226">
    <property type="entry name" value="LMWPc"/>
    <property type="match status" value="1"/>
</dbReference>
<comment type="caution">
    <text evidence="2">The sequence shown here is derived from an EMBL/GenBank/DDBJ whole genome shotgun (WGS) entry which is preliminary data.</text>
</comment>
<dbReference type="Gene3D" id="3.40.50.2300">
    <property type="match status" value="1"/>
</dbReference>
<reference evidence="2 3" key="1">
    <citation type="journal article" date="2015" name="Genome Announc.">
        <title>Draft Genome of the Euendolithic (true boring) Cyanobacterium Mastigocoleus testarum strain BC008.</title>
        <authorList>
            <person name="Guida B.S."/>
            <person name="Garcia-Pichel F."/>
        </authorList>
    </citation>
    <scope>NUCLEOTIDE SEQUENCE [LARGE SCALE GENOMIC DNA]</scope>
    <source>
        <strain evidence="2 3">BC008</strain>
    </source>
</reference>
<dbReference type="AlphaFoldDB" id="A0A0V7ZJJ2"/>
<organism evidence="2 3">
    <name type="scientific">Mastigocoleus testarum BC008</name>
    <dbReference type="NCBI Taxonomy" id="371196"/>
    <lineage>
        <taxon>Bacteria</taxon>
        <taxon>Bacillati</taxon>
        <taxon>Cyanobacteriota</taxon>
        <taxon>Cyanophyceae</taxon>
        <taxon>Nostocales</taxon>
        <taxon>Hapalosiphonaceae</taxon>
        <taxon>Mastigocoleus</taxon>
    </lineage>
</organism>
<keyword evidence="3" id="KW-1185">Reference proteome</keyword>
<evidence type="ECO:0000259" key="1">
    <source>
        <dbReference type="SMART" id="SM00226"/>
    </source>
</evidence>
<feature type="domain" description="Phosphotyrosine protein phosphatase I" evidence="1">
    <location>
        <begin position="2"/>
        <end position="108"/>
    </location>
</feature>
<dbReference type="SUPFAM" id="SSF52788">
    <property type="entry name" value="Phosphotyrosine protein phosphatases I"/>
    <property type="match status" value="1"/>
</dbReference>
<evidence type="ECO:0000313" key="2">
    <source>
        <dbReference type="EMBL" id="KST64519.1"/>
    </source>
</evidence>
<proteinExistence type="predicted"/>
<evidence type="ECO:0000313" key="3">
    <source>
        <dbReference type="Proteomes" id="UP000053372"/>
    </source>
</evidence>
<dbReference type="EMBL" id="LMTZ01000120">
    <property type="protein sequence ID" value="KST64519.1"/>
    <property type="molecule type" value="Genomic_DNA"/>
</dbReference>